<evidence type="ECO:0000313" key="1">
    <source>
        <dbReference type="EMBL" id="MYL67027.1"/>
    </source>
</evidence>
<comment type="caution">
    <text evidence="1">The sequence shown here is derived from an EMBL/GenBank/DDBJ whole genome shotgun (WGS) entry which is preliminary data.</text>
</comment>
<reference evidence="1 2" key="1">
    <citation type="submission" date="2019-11" db="EMBL/GenBank/DDBJ databases">
        <title>Genome sequences of 17 halophilic strains isolated from different environments.</title>
        <authorList>
            <person name="Furrow R.E."/>
        </authorList>
    </citation>
    <scope>NUCLEOTIDE SEQUENCE [LARGE SCALE GENOMIC DNA]</scope>
    <source>
        <strain evidence="1 2">22502_06_Cabo</strain>
    </source>
</reference>
<name>A0A6B1IKR6_9EURY</name>
<protein>
    <submittedName>
        <fullName evidence="1">Uncharacterized protein</fullName>
    </submittedName>
</protein>
<dbReference type="Proteomes" id="UP000452321">
    <property type="component" value="Unassembled WGS sequence"/>
</dbReference>
<gene>
    <name evidence="1" type="ORF">GLW30_04720</name>
</gene>
<accession>A0A6B1IKR6</accession>
<sequence>MFDEILFEEITQGFRRTCFVDVCVYSNFRGSETLTSIAYKKAECLILGGLREHRERLVISGVVHISVID</sequence>
<dbReference type="AlphaFoldDB" id="A0A6B1IKR6"/>
<organism evidence="1 2">
    <name type="scientific">Halorubrum distributum</name>
    <dbReference type="NCBI Taxonomy" id="29283"/>
    <lineage>
        <taxon>Archaea</taxon>
        <taxon>Methanobacteriati</taxon>
        <taxon>Methanobacteriota</taxon>
        <taxon>Stenosarchaea group</taxon>
        <taxon>Halobacteria</taxon>
        <taxon>Halobacteriales</taxon>
        <taxon>Haloferacaceae</taxon>
        <taxon>Halorubrum</taxon>
        <taxon>Halorubrum distributum group</taxon>
    </lineage>
</organism>
<dbReference type="RefSeq" id="WP_159358126.1">
    <property type="nucleotide sequence ID" value="NZ_WMFC01000004.1"/>
</dbReference>
<proteinExistence type="predicted"/>
<evidence type="ECO:0000313" key="2">
    <source>
        <dbReference type="Proteomes" id="UP000452321"/>
    </source>
</evidence>
<dbReference type="EMBL" id="WMFC01000004">
    <property type="protein sequence ID" value="MYL67027.1"/>
    <property type="molecule type" value="Genomic_DNA"/>
</dbReference>